<dbReference type="Proteomes" id="UP000220629">
    <property type="component" value="Unassembled WGS sequence"/>
</dbReference>
<reference evidence="4" key="2">
    <citation type="submission" date="2017-09" db="EMBL/GenBank/DDBJ databases">
        <title>FDA dAtabase for Regulatory Grade micrObial Sequences (FDA-ARGOS): Supporting development and validation of Infectious Disease Dx tests.</title>
        <authorList>
            <person name="Minogue T."/>
            <person name="Wolcott M."/>
            <person name="Wasieloski L."/>
            <person name="Aguilar W."/>
            <person name="Moore D."/>
            <person name="Tallon L.J."/>
            <person name="Sadzewicz L."/>
            <person name="Ott S."/>
            <person name="Zhao X."/>
            <person name="Nagaraj S."/>
            <person name="Vavikolanu K."/>
            <person name="Aluvathingal J."/>
            <person name="Nadendla S."/>
            <person name="Sichtig H."/>
        </authorList>
    </citation>
    <scope>NUCLEOTIDE SEQUENCE</scope>
    <source>
        <strain evidence="4">FDAARGOS_390</strain>
    </source>
</reference>
<dbReference type="PROSITE" id="PS50404">
    <property type="entry name" value="GST_NTER"/>
    <property type="match status" value="1"/>
</dbReference>
<dbReference type="CDD" id="cd03205">
    <property type="entry name" value="GST_C_6"/>
    <property type="match status" value="1"/>
</dbReference>
<dbReference type="GO" id="GO:0006749">
    <property type="term" value="P:glutathione metabolic process"/>
    <property type="evidence" value="ECO:0007669"/>
    <property type="project" value="TreeGrafter"/>
</dbReference>
<evidence type="ECO:0000313" key="6">
    <source>
        <dbReference type="Proteomes" id="UP000220629"/>
    </source>
</evidence>
<sequence length="209" mass="23039">MKLIGMLDSPYVRRAAVSAKLLGLSFEHQPLSVFRHFDEFRAVNPVVKAPTLLTDDGTMVLDSSLICDYLDHLVEPQRRLLPVDAAARLRSLELIGLALAAAEKTVQVVYECGLRPDEKLHQPWLDRVVQQLDGAYAALEARVLGTTGWLLGERITQADVTLAVVWRFTQYVRPDHPALAAADAERYPSIAALSARAEALPEFAGTPLD</sequence>
<dbReference type="PROSITE" id="PS50405">
    <property type="entry name" value="GST_CTER"/>
    <property type="match status" value="1"/>
</dbReference>
<proteinExistence type="predicted"/>
<dbReference type="PANTHER" id="PTHR42673">
    <property type="entry name" value="MALEYLACETOACETATE ISOMERASE"/>
    <property type="match status" value="1"/>
</dbReference>
<reference evidence="3 5" key="1">
    <citation type="submission" date="2014-04" db="EMBL/GenBank/DDBJ databases">
        <authorList>
            <person name="Bishop-Lilly K.A."/>
            <person name="Broomall S.M."/>
            <person name="Chain P.S."/>
            <person name="Chertkov O."/>
            <person name="Coyne S.R."/>
            <person name="Daligault H.E."/>
            <person name="Davenport K.W."/>
            <person name="Erkkila T."/>
            <person name="Frey K.G."/>
            <person name="Gibbons H.S."/>
            <person name="Gu W."/>
            <person name="Jaissle J."/>
            <person name="Johnson S.L."/>
            <person name="Koroleva G.I."/>
            <person name="Ladner J.T."/>
            <person name="Lo C.-C."/>
            <person name="Minogue T.D."/>
            <person name="Munk C."/>
            <person name="Palacios G.F."/>
            <person name="Redden C.L."/>
            <person name="Rosenzweig C.N."/>
            <person name="Scholz M.B."/>
            <person name="Teshima H."/>
            <person name="Xu Y."/>
        </authorList>
    </citation>
    <scope>NUCLEOTIDE SEQUENCE [LARGE SCALE GENOMIC DNA]</scope>
    <source>
        <strain evidence="5">gladioli</strain>
        <strain evidence="3">Gladioli</strain>
    </source>
</reference>
<dbReference type="GO" id="GO:0004364">
    <property type="term" value="F:glutathione transferase activity"/>
    <property type="evidence" value="ECO:0007669"/>
    <property type="project" value="TreeGrafter"/>
</dbReference>
<protein>
    <submittedName>
        <fullName evidence="4">Glutathione S-transferase family protein</fullName>
    </submittedName>
</protein>
<evidence type="ECO:0000313" key="5">
    <source>
        <dbReference type="Proteomes" id="UP000029590"/>
    </source>
</evidence>
<organism evidence="4 6">
    <name type="scientific">Burkholderia gladioli</name>
    <name type="common">Pseudomonas marginata</name>
    <name type="synonym">Phytomonas marginata</name>
    <dbReference type="NCBI Taxonomy" id="28095"/>
    <lineage>
        <taxon>Bacteria</taxon>
        <taxon>Pseudomonadati</taxon>
        <taxon>Pseudomonadota</taxon>
        <taxon>Betaproteobacteria</taxon>
        <taxon>Burkholderiales</taxon>
        <taxon>Burkholderiaceae</taxon>
        <taxon>Burkholderia</taxon>
    </lineage>
</organism>
<dbReference type="SUPFAM" id="SSF52833">
    <property type="entry name" value="Thioredoxin-like"/>
    <property type="match status" value="1"/>
</dbReference>
<dbReference type="SUPFAM" id="SSF47616">
    <property type="entry name" value="GST C-terminal domain-like"/>
    <property type="match status" value="1"/>
</dbReference>
<dbReference type="KEGG" id="bgo:BM43_2658"/>
<dbReference type="Proteomes" id="UP000029590">
    <property type="component" value="Unassembled WGS sequence"/>
</dbReference>
<dbReference type="Gene3D" id="3.40.30.10">
    <property type="entry name" value="Glutaredoxin"/>
    <property type="match status" value="1"/>
</dbReference>
<dbReference type="AlphaFoldDB" id="A0A095H7C3"/>
<dbReference type="Pfam" id="PF13417">
    <property type="entry name" value="GST_N_3"/>
    <property type="match status" value="1"/>
</dbReference>
<evidence type="ECO:0000259" key="2">
    <source>
        <dbReference type="PROSITE" id="PS50405"/>
    </source>
</evidence>
<dbReference type="InterPro" id="IPR010987">
    <property type="entry name" value="Glutathione-S-Trfase_C-like"/>
</dbReference>
<dbReference type="InterPro" id="IPR036282">
    <property type="entry name" value="Glutathione-S-Trfase_C_sf"/>
</dbReference>
<dbReference type="GO" id="GO:0016034">
    <property type="term" value="F:maleylacetoacetate isomerase activity"/>
    <property type="evidence" value="ECO:0007669"/>
    <property type="project" value="TreeGrafter"/>
</dbReference>
<reference evidence="6" key="3">
    <citation type="submission" date="2017-09" db="EMBL/GenBank/DDBJ databases">
        <title>FDA dAtabase for Regulatory Grade micrObial Sequences (FDA-ARGOS): Supporting development and validation of Infectious Disease Dx tests.</title>
        <authorList>
            <person name="Minogue T."/>
            <person name="Wolcott M."/>
            <person name="Wasieloski L."/>
            <person name="Aguilar W."/>
            <person name="Moore D."/>
            <person name="Tallon L."/>
            <person name="Sadzewicz L."/>
            <person name="Ott S."/>
            <person name="Zhao X."/>
            <person name="Nagaraj S."/>
            <person name="Vavikolanu K."/>
            <person name="Aluvathingal J."/>
            <person name="Nadendla S."/>
            <person name="Sichtig H."/>
        </authorList>
    </citation>
    <scope>NUCLEOTIDE SEQUENCE [LARGE SCALE GENOMIC DNA]</scope>
    <source>
        <strain evidence="6">FDAARGOS_390</strain>
    </source>
</reference>
<comment type="caution">
    <text evidence="4">The sequence shown here is derived from an EMBL/GenBank/DDBJ whole genome shotgun (WGS) entry which is preliminary data.</text>
</comment>
<evidence type="ECO:0000259" key="1">
    <source>
        <dbReference type="PROSITE" id="PS50404"/>
    </source>
</evidence>
<dbReference type="RefSeq" id="WP_036052044.1">
    <property type="nucleotide sequence ID" value="NZ_CADEPO010000011.1"/>
</dbReference>
<dbReference type="Gene3D" id="1.20.1050.10">
    <property type="match status" value="1"/>
</dbReference>
<gene>
    <name evidence="4" type="ORF">CRM94_32190</name>
    <name evidence="3" type="ORF">DM48_6239</name>
</gene>
<keyword evidence="4" id="KW-0808">Transferase</keyword>
<feature type="domain" description="GST N-terminal" evidence="1">
    <location>
        <begin position="1"/>
        <end position="78"/>
    </location>
</feature>
<name>A0A095H7C3_BURGA</name>
<dbReference type="InterPro" id="IPR004045">
    <property type="entry name" value="Glutathione_S-Trfase_N"/>
</dbReference>
<dbReference type="InterPro" id="IPR036249">
    <property type="entry name" value="Thioredoxin-like_sf"/>
</dbReference>
<dbReference type="PANTHER" id="PTHR42673:SF21">
    <property type="entry name" value="GLUTATHIONE S-TRANSFERASE YFCF"/>
    <property type="match status" value="1"/>
</dbReference>
<dbReference type="Pfam" id="PF13410">
    <property type="entry name" value="GST_C_2"/>
    <property type="match status" value="1"/>
</dbReference>
<feature type="domain" description="GST C-terminal" evidence="2">
    <location>
        <begin position="84"/>
        <end position="209"/>
    </location>
</feature>
<evidence type="ECO:0000313" key="4">
    <source>
        <dbReference type="EMBL" id="PEH38987.1"/>
    </source>
</evidence>
<dbReference type="OrthoDB" id="8634103at2"/>
<dbReference type="EMBL" id="PDDY01000004">
    <property type="protein sequence ID" value="PEH38987.1"/>
    <property type="molecule type" value="Genomic_DNA"/>
</dbReference>
<accession>A0A095H7C3</accession>
<dbReference type="GO" id="GO:0006559">
    <property type="term" value="P:L-phenylalanine catabolic process"/>
    <property type="evidence" value="ECO:0007669"/>
    <property type="project" value="TreeGrafter"/>
</dbReference>
<evidence type="ECO:0000313" key="3">
    <source>
        <dbReference type="EMBL" id="KGC09529.1"/>
    </source>
</evidence>
<dbReference type="EMBL" id="JPGG01000018">
    <property type="protein sequence ID" value="KGC09529.1"/>
    <property type="molecule type" value="Genomic_DNA"/>
</dbReference>